<protein>
    <submittedName>
        <fullName evidence="1">Uncharacterized protein</fullName>
    </submittedName>
</protein>
<evidence type="ECO:0000313" key="1">
    <source>
        <dbReference type="EMBL" id="OGZ18634.1"/>
    </source>
</evidence>
<organism evidence="1 2">
    <name type="scientific">Candidatus Nealsonbacteria bacterium RBG_13_42_11</name>
    <dbReference type="NCBI Taxonomy" id="1801663"/>
    <lineage>
        <taxon>Bacteria</taxon>
        <taxon>Candidatus Nealsoniibacteriota</taxon>
    </lineage>
</organism>
<sequence length="252" mass="29102">MEKEAFKVLKLAFGEEISTHILDSFKEIQGNFLLKKWKPSELDAGHFVESVRRAIEKELFNNYTPFKQKLSNFDNAVLQSYERAKGDESFRIIIPRALKSIYNIRSKRGVGHVGMISPNEMDATYILYTVKWILAEVIRLKSNFSIIETQKLVNSIVKRQVEILWEIGEINRVLDSGMPAKDQVLVLLSNESPLNKSWLLRAIEYKNPTDFYRKVLKPLHQSRFIEYDKQSGDCFISPTGTMAAEKIILAKK</sequence>
<name>A0A1G2DYH0_9BACT</name>
<evidence type="ECO:0000313" key="2">
    <source>
        <dbReference type="Proteomes" id="UP000176755"/>
    </source>
</evidence>
<dbReference type="STRING" id="1801663.A2175_02695"/>
<gene>
    <name evidence="1" type="ORF">A2175_02695</name>
</gene>
<dbReference type="AlphaFoldDB" id="A0A1G2DYH0"/>
<dbReference type="EMBL" id="MHLY01000009">
    <property type="protein sequence ID" value="OGZ18634.1"/>
    <property type="molecule type" value="Genomic_DNA"/>
</dbReference>
<dbReference type="Proteomes" id="UP000176755">
    <property type="component" value="Unassembled WGS sequence"/>
</dbReference>
<accession>A0A1G2DYH0</accession>
<proteinExistence type="predicted"/>
<comment type="caution">
    <text evidence="1">The sequence shown here is derived from an EMBL/GenBank/DDBJ whole genome shotgun (WGS) entry which is preliminary data.</text>
</comment>
<reference evidence="1 2" key="1">
    <citation type="journal article" date="2016" name="Nat. Commun.">
        <title>Thousands of microbial genomes shed light on interconnected biogeochemical processes in an aquifer system.</title>
        <authorList>
            <person name="Anantharaman K."/>
            <person name="Brown C.T."/>
            <person name="Hug L.A."/>
            <person name="Sharon I."/>
            <person name="Castelle C.J."/>
            <person name="Probst A.J."/>
            <person name="Thomas B.C."/>
            <person name="Singh A."/>
            <person name="Wilkins M.J."/>
            <person name="Karaoz U."/>
            <person name="Brodie E.L."/>
            <person name="Williams K.H."/>
            <person name="Hubbard S.S."/>
            <person name="Banfield J.F."/>
        </authorList>
    </citation>
    <scope>NUCLEOTIDE SEQUENCE [LARGE SCALE GENOMIC DNA]</scope>
</reference>